<dbReference type="GeneID" id="105114042"/>
<feature type="domain" description="PHD-type" evidence="6">
    <location>
        <begin position="121"/>
        <end position="159"/>
    </location>
</feature>
<organism evidence="8 9">
    <name type="scientific">Populus euphratica</name>
    <name type="common">Euphrates poplar</name>
    <dbReference type="NCBI Taxonomy" id="75702"/>
    <lineage>
        <taxon>Eukaryota</taxon>
        <taxon>Viridiplantae</taxon>
        <taxon>Streptophyta</taxon>
        <taxon>Embryophyta</taxon>
        <taxon>Tracheophyta</taxon>
        <taxon>Spermatophyta</taxon>
        <taxon>Magnoliopsida</taxon>
        <taxon>eudicotyledons</taxon>
        <taxon>Gunneridae</taxon>
        <taxon>Pentapetalae</taxon>
        <taxon>rosids</taxon>
        <taxon>fabids</taxon>
        <taxon>Malpighiales</taxon>
        <taxon>Salicaceae</taxon>
        <taxon>Saliceae</taxon>
        <taxon>Populus</taxon>
    </lineage>
</organism>
<dbReference type="InterPro" id="IPR011011">
    <property type="entry name" value="Znf_FYVE_PHD"/>
</dbReference>
<dbReference type="AlphaFoldDB" id="A0AAJ6TDD1"/>
<dbReference type="Proteomes" id="UP000694918">
    <property type="component" value="Unplaced"/>
</dbReference>
<keyword evidence="8" id="KW-1185">Reference proteome</keyword>
<dbReference type="RefSeq" id="XP_011008752.1">
    <property type="nucleotide sequence ID" value="XM_011010450.1"/>
</dbReference>
<dbReference type="Pfam" id="PF00628">
    <property type="entry name" value="PHD"/>
    <property type="match status" value="1"/>
</dbReference>
<evidence type="ECO:0000256" key="3">
    <source>
        <dbReference type="ARBA" id="ARBA00022771"/>
    </source>
</evidence>
<accession>A0AAJ6TDD1</accession>
<proteinExistence type="predicted"/>
<feature type="domain" description="Tify" evidence="7">
    <location>
        <begin position="59"/>
        <end position="103"/>
    </location>
</feature>
<dbReference type="InterPro" id="IPR032308">
    <property type="entry name" value="TDBD"/>
</dbReference>
<evidence type="ECO:0000313" key="8">
    <source>
        <dbReference type="Proteomes" id="UP000694918"/>
    </source>
</evidence>
<evidence type="ECO:0000256" key="2">
    <source>
        <dbReference type="ARBA" id="ARBA00022723"/>
    </source>
</evidence>
<gene>
    <name evidence="9" type="primary">LOC105114042</name>
</gene>
<evidence type="ECO:0000259" key="7">
    <source>
        <dbReference type="Pfam" id="PF16135"/>
    </source>
</evidence>
<protein>
    <submittedName>
        <fullName evidence="9">Uncharacterized protein LOC105114042</fullName>
    </submittedName>
</protein>
<evidence type="ECO:0000256" key="1">
    <source>
        <dbReference type="ARBA" id="ARBA00004123"/>
    </source>
</evidence>
<dbReference type="Pfam" id="PF16135">
    <property type="entry name" value="TDBD"/>
    <property type="match status" value="1"/>
</dbReference>
<dbReference type="KEGG" id="peu:105114042"/>
<keyword evidence="3" id="KW-0863">Zinc-finger</keyword>
<evidence type="ECO:0000313" key="9">
    <source>
        <dbReference type="RefSeq" id="XP_011008752.1"/>
    </source>
</evidence>
<name>A0AAJ6TDD1_POPEU</name>
<dbReference type="SUPFAM" id="SSF57903">
    <property type="entry name" value="FYVE/PHD zinc finger"/>
    <property type="match status" value="1"/>
</dbReference>
<comment type="subcellular location">
    <subcellularLocation>
        <location evidence="1">Nucleus</location>
    </subcellularLocation>
</comment>
<dbReference type="GO" id="GO:0003682">
    <property type="term" value="F:chromatin binding"/>
    <property type="evidence" value="ECO:0007669"/>
    <property type="project" value="TreeGrafter"/>
</dbReference>
<keyword evidence="4" id="KW-0862">Zinc</keyword>
<dbReference type="InterPro" id="IPR019787">
    <property type="entry name" value="Znf_PHD-finger"/>
</dbReference>
<dbReference type="GO" id="GO:0000977">
    <property type="term" value="F:RNA polymerase II transcription regulatory region sequence-specific DNA binding"/>
    <property type="evidence" value="ECO:0007669"/>
    <property type="project" value="TreeGrafter"/>
</dbReference>
<evidence type="ECO:0000256" key="4">
    <source>
        <dbReference type="ARBA" id="ARBA00022833"/>
    </source>
</evidence>
<dbReference type="Gene3D" id="3.30.40.10">
    <property type="entry name" value="Zinc/RING finger domain, C3HC4 (zinc finger)"/>
    <property type="match status" value="1"/>
</dbReference>
<reference evidence="9" key="1">
    <citation type="submission" date="2025-08" db="UniProtKB">
        <authorList>
            <consortium name="RefSeq"/>
        </authorList>
    </citation>
    <scope>IDENTIFICATION</scope>
</reference>
<dbReference type="InterPro" id="IPR013083">
    <property type="entry name" value="Znf_RING/FYVE/PHD"/>
</dbReference>
<sequence length="160" mass="17275">MVKLQVREPGCRRRLVSLSCANGCSSGPLAGCKLSHKQVEVVFRVVYHDGLVKRNGFLGNGVACSCCEVEISPSQFESHAGMSARRPPYRHIYTSNELSLHDIAISLANGQNITTGIGDDMCAEGGDGGDLMFFQSCPRAFHAACLDLQDTPEGAWRCPN</sequence>
<dbReference type="GO" id="GO:0042393">
    <property type="term" value="F:histone binding"/>
    <property type="evidence" value="ECO:0007669"/>
    <property type="project" value="TreeGrafter"/>
</dbReference>
<dbReference type="PANTHER" id="PTHR47025:SF7">
    <property type="entry name" value="ACYL-COA N-ACYLTRANSFERASE WITH RING_FYVE_PHD-TYPE ZINC FINGER DOMAIN-CONTAINING PROTEIN"/>
    <property type="match status" value="1"/>
</dbReference>
<keyword evidence="2" id="KW-0479">Metal-binding</keyword>
<dbReference type="GO" id="GO:0008270">
    <property type="term" value="F:zinc ion binding"/>
    <property type="evidence" value="ECO:0007669"/>
    <property type="project" value="UniProtKB-KW"/>
</dbReference>
<dbReference type="PANTHER" id="PTHR47025">
    <property type="entry name" value="AUTOIMMUNE REGULATOR"/>
    <property type="match status" value="1"/>
</dbReference>
<evidence type="ECO:0000256" key="5">
    <source>
        <dbReference type="ARBA" id="ARBA00023242"/>
    </source>
</evidence>
<keyword evidence="5" id="KW-0539">Nucleus</keyword>
<dbReference type="GO" id="GO:0045944">
    <property type="term" value="P:positive regulation of transcription by RNA polymerase II"/>
    <property type="evidence" value="ECO:0007669"/>
    <property type="project" value="TreeGrafter"/>
</dbReference>
<dbReference type="GO" id="GO:0005634">
    <property type="term" value="C:nucleus"/>
    <property type="evidence" value="ECO:0007669"/>
    <property type="project" value="UniProtKB-SubCell"/>
</dbReference>
<evidence type="ECO:0000259" key="6">
    <source>
        <dbReference type="Pfam" id="PF00628"/>
    </source>
</evidence>